<organism evidence="1">
    <name type="scientific">Cucumis melo</name>
    <name type="common">Muskmelon</name>
    <dbReference type="NCBI Taxonomy" id="3656"/>
    <lineage>
        <taxon>Eukaryota</taxon>
        <taxon>Viridiplantae</taxon>
        <taxon>Streptophyta</taxon>
        <taxon>Embryophyta</taxon>
        <taxon>Tracheophyta</taxon>
        <taxon>Spermatophyta</taxon>
        <taxon>Magnoliopsida</taxon>
        <taxon>eudicotyledons</taxon>
        <taxon>Gunneridae</taxon>
        <taxon>Pentapetalae</taxon>
        <taxon>rosids</taxon>
        <taxon>fabids</taxon>
        <taxon>Cucurbitales</taxon>
        <taxon>Cucurbitaceae</taxon>
        <taxon>Benincaseae</taxon>
        <taxon>Cucumis</taxon>
    </lineage>
</organism>
<reference evidence="1" key="1">
    <citation type="submission" date="2023-03" db="UniProtKB">
        <authorList>
            <consortium name="EnsemblPlants"/>
        </authorList>
    </citation>
    <scope>IDENTIFICATION</scope>
</reference>
<sequence length="61" mass="7035">MQNQSRTLTLLLPSHDSKLYRADFANDLVNMKKDENKMNPPTALHTPHFPLPPDCQKAYKI</sequence>
<evidence type="ECO:0000313" key="1">
    <source>
        <dbReference type="EnsemblPlants" id="MELO3C033963.2.1"/>
    </source>
</evidence>
<dbReference type="AlphaFoldDB" id="A0A9I9EHM9"/>
<accession>A0A9I9EHM9</accession>
<name>A0A9I9EHM9_CUCME</name>
<dbReference type="EnsemblPlants" id="MELO3C033963.2.1">
    <property type="protein sequence ID" value="MELO3C033963.2.1"/>
    <property type="gene ID" value="MELO3C033963.2"/>
</dbReference>
<dbReference type="Gramene" id="MELO3C033963.2.1">
    <property type="protein sequence ID" value="MELO3C033963.2.1"/>
    <property type="gene ID" value="MELO3C033963.2"/>
</dbReference>
<proteinExistence type="predicted"/>
<protein>
    <submittedName>
        <fullName evidence="1">Uncharacterized protein</fullName>
    </submittedName>
</protein>